<proteinExistence type="predicted"/>
<dbReference type="EMBL" id="HACG01007373">
    <property type="protein sequence ID" value="CEK54238.1"/>
    <property type="molecule type" value="Transcribed_RNA"/>
</dbReference>
<feature type="compositionally biased region" description="Polar residues" evidence="1">
    <location>
        <begin position="21"/>
        <end position="32"/>
    </location>
</feature>
<name>A0A0B6YDK9_9EUPU</name>
<protein>
    <submittedName>
        <fullName evidence="2">Uncharacterized protein</fullName>
    </submittedName>
</protein>
<evidence type="ECO:0000256" key="1">
    <source>
        <dbReference type="SAM" id="MobiDB-lite"/>
    </source>
</evidence>
<dbReference type="AlphaFoldDB" id="A0A0B6YDK9"/>
<feature type="compositionally biased region" description="Polar residues" evidence="1">
    <location>
        <begin position="1"/>
        <end position="13"/>
    </location>
</feature>
<evidence type="ECO:0000313" key="2">
    <source>
        <dbReference type="EMBL" id="CEK54238.1"/>
    </source>
</evidence>
<organism evidence="2">
    <name type="scientific">Arion vulgaris</name>
    <dbReference type="NCBI Taxonomy" id="1028688"/>
    <lineage>
        <taxon>Eukaryota</taxon>
        <taxon>Metazoa</taxon>
        <taxon>Spiralia</taxon>
        <taxon>Lophotrochozoa</taxon>
        <taxon>Mollusca</taxon>
        <taxon>Gastropoda</taxon>
        <taxon>Heterobranchia</taxon>
        <taxon>Euthyneura</taxon>
        <taxon>Panpulmonata</taxon>
        <taxon>Eupulmonata</taxon>
        <taxon>Stylommatophora</taxon>
        <taxon>Helicina</taxon>
        <taxon>Arionoidea</taxon>
        <taxon>Arionidae</taxon>
        <taxon>Arion</taxon>
    </lineage>
</organism>
<accession>A0A0B6YDK9</accession>
<feature type="non-terminal residue" evidence="2">
    <location>
        <position position="1"/>
    </location>
</feature>
<gene>
    <name evidence="2" type="primary">ORF22294</name>
</gene>
<reference evidence="2" key="1">
    <citation type="submission" date="2014-12" db="EMBL/GenBank/DDBJ databases">
        <title>Insight into the proteome of Arion vulgaris.</title>
        <authorList>
            <person name="Aradska J."/>
            <person name="Bulat T."/>
            <person name="Smidak R."/>
            <person name="Sarate P."/>
            <person name="Gangsoo J."/>
            <person name="Sialana F."/>
            <person name="Bilban M."/>
            <person name="Lubec G."/>
        </authorList>
    </citation>
    <scope>NUCLEOTIDE SEQUENCE</scope>
    <source>
        <tissue evidence="2">Skin</tissue>
    </source>
</reference>
<sequence>GGPIQQSLPQNFFHQHGPNMRPQQIQQGPTASQTCFISTQGPGTFCQPRPQSQPSSQAMMYYNLQTGNNAYALPAAAAMYGGPQTVPVYQQNAYMHAYQPGIAGYPNGIHWRNQGVAPTTTTYIR</sequence>
<feature type="non-terminal residue" evidence="2">
    <location>
        <position position="125"/>
    </location>
</feature>
<feature type="region of interest" description="Disordered" evidence="1">
    <location>
        <begin position="1"/>
        <end position="32"/>
    </location>
</feature>